<sequence>MRFHARALLLISLAVLICAASGESGKHKKKNRRHEDDRSEQVYYVDQIASASAISPWTSNRIIAKTTDLSPFRILENGKESQYVINISPDDEVIIHDDRATDRASDRGPADDQTPQDFVHEALRLRKQYMQNGPRSGTTPMPASSFVEFTTIKYDHFGPSKAPDREAAQPHVIYHTKPVPTKPATTMAPPSPSSAMPTYRPKHIKPKTTKPMLVHTVTPYVAVEHEQPEPLPTMGYRPKESKPEPMSKTVHQPAAGKATPIKQQDTAASSVYMQAVRPDEDRTSSVYVQAVRPDESSFGSSYATHHESGSSYQEFHKFTPNSDSQSSSSILTVHKVRPQPETYRAKSPKHPREEEQREYLGKSPKPKAQAPVELGRYRPTKGFEVEDDYTPQYQQEKKHFVSEANNPHVKYEKEVEENFLKQQQQQQQQQQQHQQQQHQYHQHLEQEHQHHHHHHHGYETPRPERKQKSQPTEEPRQSYYPSKSYHPIETITQVQMEPEPIPSEEPYRYKPVKSHHVDTFKPSAAVNYEHEPSSPVQVKETYIYHPPKSQHVDPPKKQPESGTISYHGSKHYEPSDKHVAEVSPDFLKLATARPSKLKYSDLPKPSPAPSYSKVTSYPTLQSTSSQREKATYDPYKYRPSPTPEVSSAGHGFQKISSSPASFPKYIPAKMPAGGVGEVQSDASTPYSYKQGHAGPSESISSYVPSSTPESFSVGVSQDYPKMFSASPTPYTKYSSGSPSPAPASDTLYEFPHMKETPKSFSKFQEPKTYSSMHPSEQPFKTLSTTIFMKPSPSESNFAGTSYGKPIQNLTTSIGLKASPSDATKTEYYTDPEVTTYYVLSNGTEIKLGDDPSKIPQEFRITSDDASFLSSNYSTKLAEDFAMKYNWDSLHAVADGEFYLGSASDAGLKALMKDAPKSSNTKFHEPIEYIVRDKKKPKQLVFPKVPHKPIKTVTIYKSTHRSSDDMEGGFEPMIGVQPHMDKKSELPGGDDEFYYTNEAVELEEDPSKASKKNAVFMPGPGGMGGRMPGPGMMLKLGPSPVPVREPQGPPAQDMDMSAEPSKKHQYFVLYHIEDKEKKPSRPHVPQPPPTPVVPKQEIHYHYSEKESEEPEVTHEHYNYHHEETIEDSDDDIQHHYVNPNYGKFNYRPNIAHPSYQQRPLRDSMAAGSETTLKVVDPDMKNSRPLEITKQEYMRHVQNAVLRYMRQLQEEGRLPQIASRDSDDTQKAFEEIDLAALLGNGGFKQKFQLNGAMRVNVPQNPSHYKPMKSVPSSSTYKPTASPQNVKLGKNTYTAGKPLKVAIESMQDTLSSNVDLTVKGNKPPVKPDLSAIDVGQSYLHGSTLDQGPSPKDSHSYGNSNASPKTKLQFNQQSHHDINSMLNAKEGGLQGLRTNLKGSYLDHASNNYGSIKAGSANVGASISFGNGGMGIHGKGIHHASEDDNKIAPEALDAPIQIINGIPITNPYNIDINTLRYMLGGLAQAQAEQQQQQQQQHLHKEPTLKLKGSNWMSLPTMASPMQVFSSHIPTYQHPPSEVNNYKYNANFDASNFKIKFPKTVKPKGTSGSAADTAASGSMNYAAWAESPRAPNSNNLLNNPIMSKKAATSDWKPTTVKPTVGPSKAVKIDTKLRPPPPVVKG</sequence>
<dbReference type="Proteomes" id="UP000075881">
    <property type="component" value="Unassembled WGS sequence"/>
</dbReference>
<dbReference type="EnsemblMetazoa" id="ACHR005192-RA">
    <property type="protein sequence ID" value="ACHR005192-PA"/>
    <property type="gene ID" value="ACHR005192"/>
</dbReference>
<dbReference type="PANTHER" id="PTHR13270:SF14">
    <property type="entry name" value="SEX DETERMINATION AND DOSAGE COMPENSATION PROTEIN SDC-2"/>
    <property type="match status" value="1"/>
</dbReference>
<feature type="compositionally biased region" description="Pro residues" evidence="1">
    <location>
        <begin position="1081"/>
        <end position="1091"/>
    </location>
</feature>
<feature type="compositionally biased region" description="Basic and acidic residues" evidence="1">
    <location>
        <begin position="350"/>
        <end position="360"/>
    </location>
</feature>
<dbReference type="STRING" id="43041.A0A182K357"/>
<feature type="compositionally biased region" description="Polar residues" evidence="1">
    <location>
        <begin position="1268"/>
        <end position="1282"/>
    </location>
</feature>
<feature type="region of interest" description="Disordered" evidence="1">
    <location>
        <begin position="593"/>
        <end position="711"/>
    </location>
</feature>
<feature type="compositionally biased region" description="Low complexity" evidence="1">
    <location>
        <begin position="695"/>
        <end position="711"/>
    </location>
</feature>
<feature type="region of interest" description="Disordered" evidence="1">
    <location>
        <begin position="1336"/>
        <end position="1362"/>
    </location>
</feature>
<evidence type="ECO:0000256" key="2">
    <source>
        <dbReference type="SAM" id="SignalP"/>
    </source>
</evidence>
<dbReference type="VEuPathDB" id="VectorBase:ACHR005192"/>
<feature type="chain" id="PRO_5008125043" evidence="2">
    <location>
        <begin position="23"/>
        <end position="1635"/>
    </location>
</feature>
<feature type="region of interest" description="Disordered" evidence="1">
    <location>
        <begin position="229"/>
        <end position="266"/>
    </location>
</feature>
<feature type="signal peptide" evidence="2">
    <location>
        <begin position="1"/>
        <end position="22"/>
    </location>
</feature>
<feature type="compositionally biased region" description="Polar residues" evidence="1">
    <location>
        <begin position="311"/>
        <end position="331"/>
    </location>
</feature>
<keyword evidence="4" id="KW-1185">Reference proteome</keyword>
<evidence type="ECO:0000313" key="3">
    <source>
        <dbReference type="EnsemblMetazoa" id="ACHR005192-PA"/>
    </source>
</evidence>
<feature type="compositionally biased region" description="Basic and acidic residues" evidence="1">
    <location>
        <begin position="409"/>
        <end position="419"/>
    </location>
</feature>
<feature type="region of interest" description="Disordered" evidence="1">
    <location>
        <begin position="1075"/>
        <end position="1095"/>
    </location>
</feature>
<reference evidence="4" key="1">
    <citation type="submission" date="2013-03" db="EMBL/GenBank/DDBJ databases">
        <title>The Genome Sequence of Anopheles christyi ACHKN1017.</title>
        <authorList>
            <consortium name="The Broad Institute Genomics Platform"/>
            <person name="Neafsey D.E."/>
            <person name="Besansky N."/>
            <person name="Walker B."/>
            <person name="Young S.K."/>
            <person name="Zeng Q."/>
            <person name="Gargeya S."/>
            <person name="Fitzgerald M."/>
            <person name="Haas B."/>
            <person name="Abouelleil A."/>
            <person name="Allen A.W."/>
            <person name="Alvarado L."/>
            <person name="Arachchi H.M."/>
            <person name="Berlin A.M."/>
            <person name="Chapman S.B."/>
            <person name="Gainer-Dewar J."/>
            <person name="Goldberg J."/>
            <person name="Griggs A."/>
            <person name="Gujja S."/>
            <person name="Hansen M."/>
            <person name="Howarth C."/>
            <person name="Imamovic A."/>
            <person name="Ireland A."/>
            <person name="Larimer J."/>
            <person name="McCowan C."/>
            <person name="Murphy C."/>
            <person name="Pearson M."/>
            <person name="Poon T.W."/>
            <person name="Priest M."/>
            <person name="Roberts A."/>
            <person name="Saif S."/>
            <person name="Shea T."/>
            <person name="Sisk P."/>
            <person name="Sykes S."/>
            <person name="Wortman J."/>
            <person name="Nusbaum C."/>
            <person name="Birren B."/>
        </authorList>
    </citation>
    <scope>NUCLEOTIDE SEQUENCE [LARGE SCALE GENOMIC DNA]</scope>
    <source>
        <strain evidence="4">ACHKN1017</strain>
    </source>
</reference>
<reference evidence="3" key="2">
    <citation type="submission" date="2020-05" db="UniProtKB">
        <authorList>
            <consortium name="EnsemblMetazoa"/>
        </authorList>
    </citation>
    <scope>IDENTIFICATION</scope>
    <source>
        <strain evidence="3">ACHKN1017</strain>
    </source>
</reference>
<keyword evidence="2" id="KW-0732">Signal</keyword>
<feature type="compositionally biased region" description="Basic and acidic residues" evidence="1">
    <location>
        <begin position="457"/>
        <end position="476"/>
    </location>
</feature>
<feature type="compositionally biased region" description="Low complexity" evidence="1">
    <location>
        <begin position="734"/>
        <end position="744"/>
    </location>
</feature>
<feature type="compositionally biased region" description="Polar residues" evidence="1">
    <location>
        <begin position="1352"/>
        <end position="1362"/>
    </location>
</feature>
<organism evidence="3 4">
    <name type="scientific">Anopheles christyi</name>
    <dbReference type="NCBI Taxonomy" id="43041"/>
    <lineage>
        <taxon>Eukaryota</taxon>
        <taxon>Metazoa</taxon>
        <taxon>Ecdysozoa</taxon>
        <taxon>Arthropoda</taxon>
        <taxon>Hexapoda</taxon>
        <taxon>Insecta</taxon>
        <taxon>Pterygota</taxon>
        <taxon>Neoptera</taxon>
        <taxon>Endopterygota</taxon>
        <taxon>Diptera</taxon>
        <taxon>Nematocera</taxon>
        <taxon>Culicoidea</taxon>
        <taxon>Culicidae</taxon>
        <taxon>Anophelinae</taxon>
        <taxon>Anopheles</taxon>
    </lineage>
</organism>
<dbReference type="PANTHER" id="PTHR13270">
    <property type="entry name" value="PROTEIN C20ORF116-RELATED"/>
    <property type="match status" value="1"/>
</dbReference>
<evidence type="ECO:0000256" key="1">
    <source>
        <dbReference type="SAM" id="MobiDB-lite"/>
    </source>
</evidence>
<feature type="compositionally biased region" description="Basic and acidic residues" evidence="1">
    <location>
        <begin position="570"/>
        <end position="579"/>
    </location>
</feature>
<feature type="region of interest" description="Disordered" evidence="1">
    <location>
        <begin position="1600"/>
        <end position="1635"/>
    </location>
</feature>
<name>A0A182K357_9DIPT</name>
<accession>A0A182K357</accession>
<protein>
    <submittedName>
        <fullName evidence="3">Uncharacterized protein</fullName>
    </submittedName>
</protein>
<feature type="compositionally biased region" description="Basic and acidic residues" evidence="1">
    <location>
        <begin position="550"/>
        <end position="559"/>
    </location>
</feature>
<feature type="region of interest" description="Disordered" evidence="1">
    <location>
        <begin position="311"/>
        <end position="579"/>
    </location>
</feature>
<feature type="compositionally biased region" description="Polar residues" evidence="1">
    <location>
        <begin position="612"/>
        <end position="625"/>
    </location>
</feature>
<feature type="region of interest" description="Disordered" evidence="1">
    <location>
        <begin position="177"/>
        <end position="197"/>
    </location>
</feature>
<feature type="region of interest" description="Disordered" evidence="1">
    <location>
        <begin position="1260"/>
        <end position="1288"/>
    </location>
</feature>
<feature type="region of interest" description="Disordered" evidence="1">
    <location>
        <begin position="727"/>
        <end position="747"/>
    </location>
</feature>
<feature type="compositionally biased region" description="Low complexity" evidence="1">
    <location>
        <begin position="422"/>
        <end position="439"/>
    </location>
</feature>
<evidence type="ECO:0000313" key="4">
    <source>
        <dbReference type="Proteomes" id="UP000075881"/>
    </source>
</evidence>
<proteinExistence type="predicted"/>